<dbReference type="PANTHER" id="PTHR30305:SF1">
    <property type="entry name" value="HPR KINASE_PHOSPHORYLASE"/>
    <property type="match status" value="1"/>
</dbReference>
<organism evidence="2 3">
    <name type="scientific">Pseudorhodobacter turbinis</name>
    <dbReference type="NCBI Taxonomy" id="2500533"/>
    <lineage>
        <taxon>Bacteria</taxon>
        <taxon>Pseudomonadati</taxon>
        <taxon>Pseudomonadota</taxon>
        <taxon>Alphaproteobacteria</taxon>
        <taxon>Rhodobacterales</taxon>
        <taxon>Paracoccaceae</taxon>
        <taxon>Pseudorhodobacter</taxon>
    </lineage>
</organism>
<evidence type="ECO:0000313" key="2">
    <source>
        <dbReference type="EMBL" id="QCO57118.1"/>
    </source>
</evidence>
<proteinExistence type="predicted"/>
<name>A0A4P8EJG4_9RHOB</name>
<feature type="domain" description="HPr kinase/phosphorylase C-terminal" evidence="1">
    <location>
        <begin position="28"/>
        <end position="106"/>
    </location>
</feature>
<evidence type="ECO:0000259" key="1">
    <source>
        <dbReference type="Pfam" id="PF07475"/>
    </source>
</evidence>
<dbReference type="OrthoDB" id="8326226at2"/>
<dbReference type="Gene3D" id="3.40.50.300">
    <property type="entry name" value="P-loop containing nucleotide triphosphate hydrolases"/>
    <property type="match status" value="1"/>
</dbReference>
<dbReference type="Proteomes" id="UP000298631">
    <property type="component" value="Plasmid unnamed1"/>
</dbReference>
<geneLocation type="plasmid" evidence="2 3">
    <name>unnamed1</name>
</geneLocation>
<keyword evidence="3" id="KW-1185">Reference proteome</keyword>
<dbReference type="InterPro" id="IPR011104">
    <property type="entry name" value="Hpr_kin/Pase_C"/>
</dbReference>
<reference evidence="2 3" key="1">
    <citation type="submission" date="2019-05" db="EMBL/GenBank/DDBJ databases">
        <title>Pseudorhodobacter turbinis sp. nov., isolated from the gut of the Korean turban shell.</title>
        <authorList>
            <person name="Jeong Y.-S."/>
            <person name="Kang W.-R."/>
            <person name="Bae J.-W."/>
        </authorList>
    </citation>
    <scope>NUCLEOTIDE SEQUENCE [LARGE SCALE GENOMIC DNA]</scope>
    <source>
        <strain evidence="2 3">S12M18</strain>
        <plasmid evidence="2 3">unnamed1</plasmid>
    </source>
</reference>
<dbReference type="Pfam" id="PF07475">
    <property type="entry name" value="Hpr_kinase_C"/>
    <property type="match status" value="1"/>
</dbReference>
<protein>
    <submittedName>
        <fullName evidence="2">Serine kinase</fullName>
    </submittedName>
</protein>
<evidence type="ECO:0000313" key="3">
    <source>
        <dbReference type="Proteomes" id="UP000298631"/>
    </source>
</evidence>
<dbReference type="GO" id="GO:0000155">
    <property type="term" value="F:phosphorelay sensor kinase activity"/>
    <property type="evidence" value="ECO:0007669"/>
    <property type="project" value="InterPro"/>
</dbReference>
<dbReference type="InterPro" id="IPR027417">
    <property type="entry name" value="P-loop_NTPase"/>
</dbReference>
<dbReference type="GO" id="GO:0006109">
    <property type="term" value="P:regulation of carbohydrate metabolic process"/>
    <property type="evidence" value="ECO:0007669"/>
    <property type="project" value="InterPro"/>
</dbReference>
<dbReference type="AlphaFoldDB" id="A0A4P8EJG4"/>
<dbReference type="GO" id="GO:0005524">
    <property type="term" value="F:ATP binding"/>
    <property type="evidence" value="ECO:0007669"/>
    <property type="project" value="InterPro"/>
</dbReference>
<keyword evidence="2" id="KW-0808">Transferase</keyword>
<dbReference type="EMBL" id="CP039965">
    <property type="protein sequence ID" value="QCO57118.1"/>
    <property type="molecule type" value="Genomic_DNA"/>
</dbReference>
<dbReference type="KEGG" id="pseb:EOK75_15190"/>
<gene>
    <name evidence="2" type="ORF">EOK75_15190</name>
</gene>
<dbReference type="CDD" id="cd01918">
    <property type="entry name" value="HprK_C"/>
    <property type="match status" value="1"/>
</dbReference>
<dbReference type="PANTHER" id="PTHR30305">
    <property type="entry name" value="PROTEIN YJDM-RELATED"/>
    <property type="match status" value="1"/>
</dbReference>
<sequence>MRRLSPLARGLSWVCQFDWAWHVKDAGDELIHATAVDVGGFGILIRGASGTGKSSLALRLMAHGAKLVADDQTFLRRQDNTVWATCPPAIRGAIEARGIGLLAADALDEAKIALVVDLDCVESERLPPKRQTLLLGVPIDLVFGATSGHLPYGLLQLAHGGRWN</sequence>
<accession>A0A4P8EJG4</accession>
<keyword evidence="2" id="KW-0614">Plasmid</keyword>
<keyword evidence="2" id="KW-0418">Kinase</keyword>
<dbReference type="SUPFAM" id="SSF53795">
    <property type="entry name" value="PEP carboxykinase-like"/>
    <property type="match status" value="1"/>
</dbReference>